<dbReference type="HOGENOM" id="CLU_074112_0_0_9"/>
<dbReference type="RefSeq" id="WP_000599571.1">
    <property type="nucleotide sequence ID" value="NC_004722.1"/>
</dbReference>
<dbReference type="KEGG" id="bce:BC1262"/>
<gene>
    <name evidence="2" type="ordered locus">BC_1262</name>
</gene>
<dbReference type="Pfam" id="PF14491">
    <property type="entry name" value="DUF4435"/>
    <property type="match status" value="1"/>
</dbReference>
<feature type="domain" description="DUF4435" evidence="1">
    <location>
        <begin position="47"/>
        <end position="291"/>
    </location>
</feature>
<evidence type="ECO:0000313" key="3">
    <source>
        <dbReference type="Proteomes" id="UP000001417"/>
    </source>
</evidence>
<organism evidence="2 3">
    <name type="scientific">Bacillus cereus (strain ATCC 14579 / DSM 31 / CCUG 7414 / JCM 2152 / NBRC 15305 / NCIMB 9373 / NCTC 2599 / NRRL B-3711)</name>
    <dbReference type="NCBI Taxonomy" id="226900"/>
    <lineage>
        <taxon>Bacteria</taxon>
        <taxon>Bacillati</taxon>
        <taxon>Bacillota</taxon>
        <taxon>Bacilli</taxon>
        <taxon>Bacillales</taxon>
        <taxon>Bacillaceae</taxon>
        <taxon>Bacillus</taxon>
        <taxon>Bacillus cereus group</taxon>
    </lineage>
</organism>
<evidence type="ECO:0000313" key="2">
    <source>
        <dbReference type="EMBL" id="AAP08246.1"/>
    </source>
</evidence>
<dbReference type="PATRIC" id="fig|226900.8.peg.1235"/>
<dbReference type="GeneID" id="99617475"/>
<evidence type="ECO:0000259" key="1">
    <source>
        <dbReference type="Pfam" id="PF14491"/>
    </source>
</evidence>
<protein>
    <recommendedName>
        <fullName evidence="1">DUF4435 domain-containing protein</fullName>
    </recommendedName>
</protein>
<sequence>MILDLENLSETESPEDLVEEMLGELDAIEVIFQELVQSKKEHGIDETIFCFYEGKDDFKYYPTRIRTWLELHSNNKSLFSKGCGNRDKVIKVYNKIKFDFEEIDDVSLYFIDRDFNKENNLGKRIYVTPCYAIENLYAKETVLEKFLESHIYINSKSIGKDLKDYCIIREYYVQNLFEKLTQIALINAWYSIQINKKIEDLKNGGEISLDLKKLKSLSDIKKSTSVEEFSEIDIEMLREITDNPYEVTEEEIELELRHIKGDILSNSRGKYIEEILIELYKKIIDETNLPTEFEIEKRSISLPIGKKNFKIHLMPFADTPECFRTYLKERIK</sequence>
<dbReference type="EMBL" id="AE016877">
    <property type="protein sequence ID" value="AAP08246.1"/>
    <property type="molecule type" value="Genomic_DNA"/>
</dbReference>
<accession>Q81GE3</accession>
<dbReference type="AlphaFoldDB" id="Q81GE3"/>
<dbReference type="OrthoDB" id="2083140at2"/>
<dbReference type="InterPro" id="IPR029492">
    <property type="entry name" value="DUF4435"/>
</dbReference>
<dbReference type="Proteomes" id="UP000001417">
    <property type="component" value="Chromosome"/>
</dbReference>
<keyword evidence="3" id="KW-1185">Reference proteome</keyword>
<proteinExistence type="predicted"/>
<reference evidence="2 3" key="1">
    <citation type="journal article" date="2003" name="Nature">
        <title>Genome sequence of Bacillus cereus and comparative analysis with Bacillus anthracis.</title>
        <authorList>
            <person name="Ivanova N."/>
            <person name="Sorokin A."/>
            <person name="Anderson I."/>
            <person name="Galleron N."/>
            <person name="Candelon B."/>
            <person name="Kapatral V."/>
            <person name="Bhattacharyya A."/>
            <person name="Reznik G."/>
            <person name="Mikhailova N."/>
            <person name="Lapidus A."/>
            <person name="Chu L."/>
            <person name="Mazur M."/>
            <person name="Goltsman E."/>
            <person name="Larsen N."/>
            <person name="D'Souza M."/>
            <person name="Walunas T."/>
            <person name="Grechkin Y."/>
            <person name="Pusch G."/>
            <person name="Haselkorn R."/>
            <person name="Fonstein M."/>
            <person name="Ehrlich S.D."/>
            <person name="Overbeek R."/>
            <person name="Kyrpides N."/>
        </authorList>
    </citation>
    <scope>NUCLEOTIDE SEQUENCE [LARGE SCALE GENOMIC DNA]</scope>
    <source>
        <strain evidence="3">ATCC 14579 / DSM 31 / CCUG 7414 / JCM 2152 / NBRC 15305 / NCIMB 9373 / NCTC 2599 / NRRL B-3711</strain>
    </source>
</reference>
<name>Q81GE3_BACCR</name>